<dbReference type="AlphaFoldDB" id="A0A564VUL9"/>
<dbReference type="EMBL" id="CABHNT010000042">
    <property type="protein sequence ID" value="VUX36235.1"/>
    <property type="molecule type" value="Genomic_DNA"/>
</dbReference>
<feature type="transmembrane region" description="Helical" evidence="1">
    <location>
        <begin position="15"/>
        <end position="48"/>
    </location>
</feature>
<reference evidence="2 3" key="1">
    <citation type="submission" date="2019-07" db="EMBL/GenBank/DDBJ databases">
        <authorList>
            <person name="Hibberd C M."/>
            <person name="Gehrig L. J."/>
            <person name="Chang H.-W."/>
            <person name="Venkatesh S."/>
        </authorList>
    </citation>
    <scope>NUCLEOTIDE SEQUENCE [LARGE SCALE GENOMIC DNA]</scope>
    <source>
        <strain evidence="2">Bifidobacterium_longum_subsp_infantis_JG_Bg463</strain>
    </source>
</reference>
<organism evidence="2 3">
    <name type="scientific">Bifidobacterium longum subsp. infantis</name>
    <dbReference type="NCBI Taxonomy" id="1682"/>
    <lineage>
        <taxon>Bacteria</taxon>
        <taxon>Bacillati</taxon>
        <taxon>Actinomycetota</taxon>
        <taxon>Actinomycetes</taxon>
        <taxon>Bifidobacteriales</taxon>
        <taxon>Bifidobacteriaceae</taxon>
        <taxon>Bifidobacterium</taxon>
    </lineage>
</organism>
<feature type="transmembrane region" description="Helical" evidence="1">
    <location>
        <begin position="86"/>
        <end position="108"/>
    </location>
</feature>
<accession>A0A564VUL9</accession>
<name>A0A564VUL9_BIFLI</name>
<gene>
    <name evidence="2" type="ORF">BLJG463_01854</name>
</gene>
<keyword evidence="1" id="KW-0812">Transmembrane</keyword>
<sequence>MWLVRGRDHKRVIRLRVLIIVFAAGAVLMGAGVRIILDSIIALVFVIIEANSWRTWKGGLTTFGELVVTGGVGALSVAVNHRLSSIAELVLMVMAHSMPGCGSLLALVPAR</sequence>
<evidence type="ECO:0000313" key="2">
    <source>
        <dbReference type="EMBL" id="VUX36235.1"/>
    </source>
</evidence>
<protein>
    <submittedName>
        <fullName evidence="2">Uncharacterized protein</fullName>
    </submittedName>
</protein>
<keyword evidence="1" id="KW-0472">Membrane</keyword>
<evidence type="ECO:0000256" key="1">
    <source>
        <dbReference type="SAM" id="Phobius"/>
    </source>
</evidence>
<evidence type="ECO:0000313" key="3">
    <source>
        <dbReference type="Proteomes" id="UP000345266"/>
    </source>
</evidence>
<dbReference type="Proteomes" id="UP000345266">
    <property type="component" value="Unassembled WGS sequence"/>
</dbReference>
<keyword evidence="1" id="KW-1133">Transmembrane helix</keyword>
<proteinExistence type="predicted"/>
<feature type="transmembrane region" description="Helical" evidence="1">
    <location>
        <begin position="60"/>
        <end position="79"/>
    </location>
</feature>